<dbReference type="AlphaFoldDB" id="A0A940PT56"/>
<dbReference type="PANTHER" id="PTHR33744">
    <property type="entry name" value="CARBOHYDRATE DIACID REGULATOR"/>
    <property type="match status" value="1"/>
</dbReference>
<proteinExistence type="predicted"/>
<protein>
    <submittedName>
        <fullName evidence="3">Purine catabolism regulator</fullName>
    </submittedName>
</protein>
<reference evidence="3" key="1">
    <citation type="submission" date="2021-02" db="EMBL/GenBank/DDBJ databases">
        <title>Sequencing the genomes of 1000 actinobacteria strains.</title>
        <authorList>
            <person name="Klenk H.-P."/>
        </authorList>
    </citation>
    <scope>NUCLEOTIDE SEQUENCE</scope>
    <source>
        <strain evidence="3">DSM 22850</strain>
    </source>
</reference>
<dbReference type="Proteomes" id="UP000675163">
    <property type="component" value="Unassembled WGS sequence"/>
</dbReference>
<evidence type="ECO:0000259" key="2">
    <source>
        <dbReference type="Pfam" id="PF13556"/>
    </source>
</evidence>
<dbReference type="Pfam" id="PF07905">
    <property type="entry name" value="PucR"/>
    <property type="match status" value="1"/>
</dbReference>
<dbReference type="InterPro" id="IPR025736">
    <property type="entry name" value="PucR_C-HTH_dom"/>
</dbReference>
<comment type="caution">
    <text evidence="3">The sequence shown here is derived from an EMBL/GenBank/DDBJ whole genome shotgun (WGS) entry which is preliminary data.</text>
</comment>
<name>A0A940PT56_9MICO</name>
<feature type="domain" description="Purine catabolism PurC-like" evidence="1">
    <location>
        <begin position="7"/>
        <end position="119"/>
    </location>
</feature>
<evidence type="ECO:0000313" key="4">
    <source>
        <dbReference type="Proteomes" id="UP000675163"/>
    </source>
</evidence>
<dbReference type="EMBL" id="JAFIDA010000001">
    <property type="protein sequence ID" value="MBP1325760.1"/>
    <property type="molecule type" value="Genomic_DNA"/>
</dbReference>
<dbReference type="InterPro" id="IPR012914">
    <property type="entry name" value="PucR_dom"/>
</dbReference>
<organism evidence="3 4">
    <name type="scientific">Leucobacter exalbidus</name>
    <dbReference type="NCBI Taxonomy" id="662960"/>
    <lineage>
        <taxon>Bacteria</taxon>
        <taxon>Bacillati</taxon>
        <taxon>Actinomycetota</taxon>
        <taxon>Actinomycetes</taxon>
        <taxon>Micrococcales</taxon>
        <taxon>Microbacteriaceae</taxon>
        <taxon>Leucobacter</taxon>
    </lineage>
</organism>
<gene>
    <name evidence="3" type="ORF">JOF28_000992</name>
</gene>
<accession>A0A940PT56</accession>
<dbReference type="Pfam" id="PF13556">
    <property type="entry name" value="HTH_30"/>
    <property type="match status" value="1"/>
</dbReference>
<dbReference type="RefSeq" id="WP_209704761.1">
    <property type="nucleotide sequence ID" value="NZ_JAFIDA010000001.1"/>
</dbReference>
<evidence type="ECO:0000259" key="1">
    <source>
        <dbReference type="Pfam" id="PF07905"/>
    </source>
</evidence>
<sequence length="505" mass="53859">MAFLSQLLALPDLGLRLIKLGPNDPEISWVSTTELFDLGDYLDGGEVLLTTGLSFAHNDPRWRDFVAGLSRARIAAIGFGIGVNHETVPPALVLAATQYRVALFEIPLPTPFVAISKAAAGLLRADELRAARGALQVQQRLLDGARGNQDPAEVLAVIAQATGRHLALVTTDETLVASTAGFAAQQGEIDYISLDRNNTLRLGITGDTPLTPEGNAIIAAGSMVLGLGLHGGRSDEQRERERWERLATGLLEGTHGPDVLEILSPSMPRAQFPARVRAIAVQGGSEDVSAWRKRPLSGLDRLVAADATAPRAPGLSLAWQVCPDTTEDLDRALAAAAEHGLDAVVGRAVPTDHAPASRRSAAGRLRALSPTEPLYRAPRVPTVVWADRDAPVFEALVSLTESGAARALGAQVLGPLSRYDAAASPSGTGLDQPLPATDRELLRDTLTAVIEHDGQRGPAAASLGIHRNTLRYRITRIERLTDRSLADPDDRSELWFALRLENLDA</sequence>
<feature type="domain" description="PucR C-terminal helix-turn-helix" evidence="2">
    <location>
        <begin position="442"/>
        <end position="500"/>
    </location>
</feature>
<dbReference type="InterPro" id="IPR051448">
    <property type="entry name" value="CdaR-like_regulators"/>
</dbReference>
<dbReference type="InterPro" id="IPR042070">
    <property type="entry name" value="PucR_C-HTH_sf"/>
</dbReference>
<evidence type="ECO:0000313" key="3">
    <source>
        <dbReference type="EMBL" id="MBP1325760.1"/>
    </source>
</evidence>
<keyword evidence="4" id="KW-1185">Reference proteome</keyword>
<dbReference type="Gene3D" id="1.10.10.2840">
    <property type="entry name" value="PucR C-terminal helix-turn-helix domain"/>
    <property type="match status" value="1"/>
</dbReference>